<keyword evidence="2" id="KW-1185">Reference proteome</keyword>
<dbReference type="Pfam" id="PF20648">
    <property type="entry name" value="DUF6809"/>
    <property type="match status" value="1"/>
</dbReference>
<dbReference type="RefSeq" id="WP_050005298.1">
    <property type="nucleotide sequence ID" value="NZ_JXXK01000010.1"/>
</dbReference>
<dbReference type="Proteomes" id="UP000032483">
    <property type="component" value="Unassembled WGS sequence"/>
</dbReference>
<organism evidence="1 2">
    <name type="scientific">Ruthenibacterium lactatiformans</name>
    <dbReference type="NCBI Taxonomy" id="1550024"/>
    <lineage>
        <taxon>Bacteria</taxon>
        <taxon>Bacillati</taxon>
        <taxon>Bacillota</taxon>
        <taxon>Clostridia</taxon>
        <taxon>Eubacteriales</taxon>
        <taxon>Oscillospiraceae</taxon>
        <taxon>Ruthenibacterium</taxon>
    </lineage>
</organism>
<dbReference type="EMBL" id="JXXK01000010">
    <property type="protein sequence ID" value="KJF40089.1"/>
    <property type="molecule type" value="Genomic_DNA"/>
</dbReference>
<evidence type="ECO:0000313" key="2">
    <source>
        <dbReference type="Proteomes" id="UP000032483"/>
    </source>
</evidence>
<comment type="caution">
    <text evidence="1">The sequence shown here is derived from an EMBL/GenBank/DDBJ whole genome shotgun (WGS) entry which is preliminary data.</text>
</comment>
<sequence>MNFHETKYGHIFYEVQLPRLIKALERIADDLSKSSSSMTGGVTVDPNFLHDLYFGEYEPSVFTEQSVEQRALDRRVSAAEQALQQIFAGIPAAAAAFEAYQLAVSERNGATVEQAFESGYRTAVNMLAAGLMLPGSKQDAEIPLTTQELRKMDGEQVFCLDMNEDVRVVARKKGFIQITNDKEIHRIVGLTLYRHRPSWCQ</sequence>
<reference evidence="1" key="1">
    <citation type="submission" date="2015-02" db="EMBL/GenBank/DDBJ databases">
        <title>A novel member of the family Ruminococcaceae isolated from human feces.</title>
        <authorList>
            <person name="Shkoporov A.N."/>
            <person name="Chaplin A.V."/>
            <person name="Motuzova O.V."/>
            <person name="Kafarskaia L.I."/>
            <person name="Khokhlova E.V."/>
            <person name="Efimov B.A."/>
        </authorList>
    </citation>
    <scope>NUCLEOTIDE SEQUENCE [LARGE SCALE GENOMIC DNA]</scope>
    <source>
        <strain evidence="1">585-1</strain>
    </source>
</reference>
<dbReference type="AlphaFoldDB" id="A0A0D8J006"/>
<dbReference type="GeneID" id="42856720"/>
<evidence type="ECO:0000313" key="1">
    <source>
        <dbReference type="EMBL" id="KJF40089.1"/>
    </source>
</evidence>
<name>A0A0D8J006_9FIRM</name>
<protein>
    <submittedName>
        <fullName evidence="1">Uncharacterized protein</fullName>
    </submittedName>
</protein>
<accession>A0A0D8J006</accession>
<gene>
    <name evidence="1" type="ORF">TQ39_08985</name>
</gene>
<proteinExistence type="predicted"/>
<dbReference type="InterPro" id="IPR049215">
    <property type="entry name" value="DUF6809"/>
</dbReference>